<feature type="compositionally biased region" description="Acidic residues" evidence="1">
    <location>
        <begin position="206"/>
        <end position="222"/>
    </location>
</feature>
<feature type="compositionally biased region" description="Acidic residues" evidence="1">
    <location>
        <begin position="141"/>
        <end position="155"/>
    </location>
</feature>
<reference evidence="2" key="1">
    <citation type="submission" date="2021-10" db="EMBL/GenBank/DDBJ databases">
        <title>Tropical sea cucumber genome reveals ecological adaptation and Cuvierian tubules defense mechanism.</title>
        <authorList>
            <person name="Chen T."/>
        </authorList>
    </citation>
    <scope>NUCLEOTIDE SEQUENCE</scope>
    <source>
        <strain evidence="2">Nanhai2018</strain>
        <tissue evidence="2">Muscle</tissue>
    </source>
</reference>
<comment type="caution">
    <text evidence="2">The sequence shown here is derived from an EMBL/GenBank/DDBJ whole genome shotgun (WGS) entry which is preliminary data.</text>
</comment>
<dbReference type="PANTHER" id="PTHR33480:SF1">
    <property type="entry name" value="TYR RECOMBINASE DOMAIN-CONTAINING PROTEIN"/>
    <property type="match status" value="1"/>
</dbReference>
<dbReference type="EMBL" id="JAIZAY010000541">
    <property type="protein sequence ID" value="KAJ8018205.1"/>
    <property type="molecule type" value="Genomic_DNA"/>
</dbReference>
<dbReference type="AlphaFoldDB" id="A0A9Q0YA73"/>
<evidence type="ECO:0000313" key="2">
    <source>
        <dbReference type="EMBL" id="KAJ8018205.1"/>
    </source>
</evidence>
<name>A0A9Q0YA73_HOLLE</name>
<gene>
    <name evidence="2" type="ORF">HOLleu_43939</name>
</gene>
<organism evidence="2 3">
    <name type="scientific">Holothuria leucospilota</name>
    <name type="common">Black long sea cucumber</name>
    <name type="synonym">Mertensiothuria leucospilota</name>
    <dbReference type="NCBI Taxonomy" id="206669"/>
    <lineage>
        <taxon>Eukaryota</taxon>
        <taxon>Metazoa</taxon>
        <taxon>Echinodermata</taxon>
        <taxon>Eleutherozoa</taxon>
        <taxon>Echinozoa</taxon>
        <taxon>Holothuroidea</taxon>
        <taxon>Aspidochirotacea</taxon>
        <taxon>Aspidochirotida</taxon>
        <taxon>Holothuriidae</taxon>
        <taxon>Holothuria</taxon>
    </lineage>
</organism>
<accession>A0A9Q0YA73</accession>
<evidence type="ECO:0000256" key="1">
    <source>
        <dbReference type="SAM" id="MobiDB-lite"/>
    </source>
</evidence>
<feature type="compositionally biased region" description="Basic and acidic residues" evidence="1">
    <location>
        <begin position="122"/>
        <end position="140"/>
    </location>
</feature>
<proteinExistence type="predicted"/>
<dbReference type="PANTHER" id="PTHR33480">
    <property type="entry name" value="SET DOMAIN-CONTAINING PROTEIN-RELATED"/>
    <property type="match status" value="1"/>
</dbReference>
<feature type="region of interest" description="Disordered" evidence="1">
    <location>
        <begin position="94"/>
        <end position="177"/>
    </location>
</feature>
<feature type="compositionally biased region" description="Polar residues" evidence="1">
    <location>
        <begin position="190"/>
        <end position="205"/>
    </location>
</feature>
<feature type="region of interest" description="Disordered" evidence="1">
    <location>
        <begin position="190"/>
        <end position="227"/>
    </location>
</feature>
<sequence>MVGCDVVPTAKEPSPNENNATDLNRECENTAMTLCDVLLASGLASPESMSSIEECEDTEMVGCDVVPTAKEPSPNENNAIDLNRECENTEMVGCDVVPTAKEPSPNENNATDLNGECENTELSERDDTSGPDSDNDKDYSPEGDESGESEDETSSSDERRTNDEHVSDSEDSESIELPLRVGRLDILNNVVNDTKSPENTTSLDNSENEYSDSSTEPEDEEVYRDVDNKGLYIRRVLTSSTTKTGRKKKRNRVYNARHCCPFCHHLYINFSQHILGKVHEAEPEVQKIVSIRVSKDESDEKKKEKERERKKLIAILRNKGDNDHNKKVLKRKKGEVILARRDGDENQESFSIKEYGPCPMCFEWLKLSVIARHQGKCPANKERPTHQTKGHLLIQSSVIAGKLHAKASEKMLKEVYPIMRNDAIGLLARSDSLIIALGNQWLVRNLGNPLMRKYYVSAVMRLSSRLLMVLRQMATPSTGTNMEDYLDPTYFTYVARAALKVAQQDNEDEEDLKAPSNALKLSYDIKRMANIKLAQAIQARDQGKKRSAQDFLQLMSIEWSTKLERVLLEERKHTDKKPLPLPNDIVKFNRYLTNEATACDLTDTSYANFKKIVTLTLAALITYNRRRPGEVQAIKLSSYFSRKTGVDEVSDELTGKLTEFEKKLLLEQDMMEIRGKCGKFVPVIIPPYIKPLLKYITDSEVRHAAGISSTNNYVFASNRSGVIRGGYSLVVMSDAAGLSKPERIRGTAMRSFMATMSQGMNITPQQQQWIVDHMGHTLNVHNIHYRCTVDVIERIDISKLLLMMDHGQIARFKGKTLDDIKIEELLDHQIEHSEAPDPEPEEGAEMEEEYVYVPQQDDSEEIFEADVKKPKRKRKAIGKRHKWTPKEIEEVRQLFSAYFKKDKTPGERAVRKAMDISKAKGGTLWKLPLKSIKAKVSWLRLKCAD</sequence>
<feature type="compositionally biased region" description="Basic and acidic residues" evidence="1">
    <location>
        <begin position="156"/>
        <end position="168"/>
    </location>
</feature>
<dbReference type="Proteomes" id="UP001152320">
    <property type="component" value="Unassembled WGS sequence"/>
</dbReference>
<evidence type="ECO:0000313" key="3">
    <source>
        <dbReference type="Proteomes" id="UP001152320"/>
    </source>
</evidence>
<protein>
    <submittedName>
        <fullName evidence="2">Uncharacterized protein</fullName>
    </submittedName>
</protein>
<keyword evidence="3" id="KW-1185">Reference proteome</keyword>
<dbReference type="OrthoDB" id="10055248at2759"/>